<gene>
    <name evidence="2" type="ORF">AMAG_08890</name>
</gene>
<evidence type="ECO:0000313" key="2">
    <source>
        <dbReference type="EMBL" id="KNE63820.1"/>
    </source>
</evidence>
<feature type="region of interest" description="Disordered" evidence="1">
    <location>
        <begin position="321"/>
        <end position="341"/>
    </location>
</feature>
<reference evidence="2 3" key="1">
    <citation type="submission" date="2009-11" db="EMBL/GenBank/DDBJ databases">
        <title>Annotation of Allomyces macrogynus ATCC 38327.</title>
        <authorList>
            <consortium name="The Broad Institute Genome Sequencing Platform"/>
            <person name="Russ C."/>
            <person name="Cuomo C."/>
            <person name="Burger G."/>
            <person name="Gray M.W."/>
            <person name="Holland P.W.H."/>
            <person name="King N."/>
            <person name="Lang F.B.F."/>
            <person name="Roger A.J."/>
            <person name="Ruiz-Trillo I."/>
            <person name="Young S.K."/>
            <person name="Zeng Q."/>
            <person name="Gargeya S."/>
            <person name="Fitzgerald M."/>
            <person name="Haas B."/>
            <person name="Abouelleil A."/>
            <person name="Alvarado L."/>
            <person name="Arachchi H.M."/>
            <person name="Berlin A."/>
            <person name="Chapman S.B."/>
            <person name="Gearin G."/>
            <person name="Goldberg J."/>
            <person name="Griggs A."/>
            <person name="Gujja S."/>
            <person name="Hansen M."/>
            <person name="Heiman D."/>
            <person name="Howarth C."/>
            <person name="Larimer J."/>
            <person name="Lui A."/>
            <person name="MacDonald P.J.P."/>
            <person name="McCowen C."/>
            <person name="Montmayeur A."/>
            <person name="Murphy C."/>
            <person name="Neiman D."/>
            <person name="Pearson M."/>
            <person name="Priest M."/>
            <person name="Roberts A."/>
            <person name="Saif S."/>
            <person name="Shea T."/>
            <person name="Sisk P."/>
            <person name="Stolte C."/>
            <person name="Sykes S."/>
            <person name="Wortman J."/>
            <person name="Nusbaum C."/>
            <person name="Birren B."/>
        </authorList>
    </citation>
    <scope>NUCLEOTIDE SEQUENCE [LARGE SCALE GENOMIC DNA]</scope>
    <source>
        <strain evidence="2 3">ATCC 38327</strain>
    </source>
</reference>
<evidence type="ECO:0000313" key="3">
    <source>
        <dbReference type="Proteomes" id="UP000054350"/>
    </source>
</evidence>
<evidence type="ECO:0000256" key="1">
    <source>
        <dbReference type="SAM" id="MobiDB-lite"/>
    </source>
</evidence>
<dbReference type="AlphaFoldDB" id="A0A0L0SN59"/>
<dbReference type="EMBL" id="GG745343">
    <property type="protein sequence ID" value="KNE63820.1"/>
    <property type="molecule type" value="Genomic_DNA"/>
</dbReference>
<name>A0A0L0SN59_ALLM3</name>
<proteinExistence type="predicted"/>
<dbReference type="VEuPathDB" id="FungiDB:AMAG_08890"/>
<keyword evidence="3" id="KW-1185">Reference proteome</keyword>
<feature type="compositionally biased region" description="Basic residues" evidence="1">
    <location>
        <begin position="351"/>
        <end position="362"/>
    </location>
</feature>
<organism evidence="2 3">
    <name type="scientific">Allomyces macrogynus (strain ATCC 38327)</name>
    <name type="common">Allomyces javanicus var. macrogynus</name>
    <dbReference type="NCBI Taxonomy" id="578462"/>
    <lineage>
        <taxon>Eukaryota</taxon>
        <taxon>Fungi</taxon>
        <taxon>Fungi incertae sedis</taxon>
        <taxon>Blastocladiomycota</taxon>
        <taxon>Blastocladiomycetes</taxon>
        <taxon>Blastocladiales</taxon>
        <taxon>Blastocladiaceae</taxon>
        <taxon>Allomyces</taxon>
    </lineage>
</organism>
<feature type="region of interest" description="Disordered" evidence="1">
    <location>
        <begin position="351"/>
        <end position="370"/>
    </location>
</feature>
<accession>A0A0L0SN59</accession>
<dbReference type="Proteomes" id="UP000054350">
    <property type="component" value="Unassembled WGS sequence"/>
</dbReference>
<sequence length="370" mass="43099">MNMLMTKLIQRMKYISLTLHRREDVHKDALEQFYIQLVTFELVQALQSRMGDNSLQAPIGWFRTIFLANVFGLDYAELAQIRDYFCHVYFMDENGDVVHPFDFLFHLEKTAALLLVLATQFDSLIISDRLLTLLEPIDPMAIGARLGSFDWDKCEQSWKARTRYAEFDLRDTIVPLIGKILAKDHAVWRLVKTKLTRIDRARFQTRLAVFLLLVYFNYGPRFQKLHSATVETLVSDKRHGEIVVREDVLRKEEYQEHLNEQLMRKEQQQHADKLPPRIHAAVLAWVARVHRFRTLRHEYVVPQGVLPPDVQVEYEEHLVARLSARDRPPPDAAGQRPTRRLAVPRIRSRCAARHAHVTRRGRGAGQLGPA</sequence>
<reference evidence="3" key="2">
    <citation type="submission" date="2009-11" db="EMBL/GenBank/DDBJ databases">
        <title>The Genome Sequence of Allomyces macrogynus strain ATCC 38327.</title>
        <authorList>
            <consortium name="The Broad Institute Genome Sequencing Platform"/>
            <person name="Russ C."/>
            <person name="Cuomo C."/>
            <person name="Shea T."/>
            <person name="Young S.K."/>
            <person name="Zeng Q."/>
            <person name="Koehrsen M."/>
            <person name="Haas B."/>
            <person name="Borodovsky M."/>
            <person name="Guigo R."/>
            <person name="Alvarado L."/>
            <person name="Berlin A."/>
            <person name="Borenstein D."/>
            <person name="Chen Z."/>
            <person name="Engels R."/>
            <person name="Freedman E."/>
            <person name="Gellesch M."/>
            <person name="Goldberg J."/>
            <person name="Griggs A."/>
            <person name="Gujja S."/>
            <person name="Heiman D."/>
            <person name="Hepburn T."/>
            <person name="Howarth C."/>
            <person name="Jen D."/>
            <person name="Larson L."/>
            <person name="Lewis B."/>
            <person name="Mehta T."/>
            <person name="Park D."/>
            <person name="Pearson M."/>
            <person name="Roberts A."/>
            <person name="Saif S."/>
            <person name="Shenoy N."/>
            <person name="Sisk P."/>
            <person name="Stolte C."/>
            <person name="Sykes S."/>
            <person name="Walk T."/>
            <person name="White J."/>
            <person name="Yandava C."/>
            <person name="Burger G."/>
            <person name="Gray M.W."/>
            <person name="Holland P.W.H."/>
            <person name="King N."/>
            <person name="Lang F.B.F."/>
            <person name="Roger A.J."/>
            <person name="Ruiz-Trillo I."/>
            <person name="Lander E."/>
            <person name="Nusbaum C."/>
        </authorList>
    </citation>
    <scope>NUCLEOTIDE SEQUENCE [LARGE SCALE GENOMIC DNA]</scope>
    <source>
        <strain evidence="3">ATCC 38327</strain>
    </source>
</reference>
<protein>
    <submittedName>
        <fullName evidence="2">Uncharacterized protein</fullName>
    </submittedName>
</protein>